<evidence type="ECO:0000313" key="3">
    <source>
        <dbReference type="Proteomes" id="UP000664267"/>
    </source>
</evidence>
<feature type="compositionally biased region" description="Low complexity" evidence="1">
    <location>
        <begin position="1"/>
        <end position="16"/>
    </location>
</feature>
<name>A0A939SRY0_KLEPN</name>
<comment type="caution">
    <text evidence="2">The sequence shown here is derived from an EMBL/GenBank/DDBJ whole genome shotgun (WGS) entry which is preliminary data.</text>
</comment>
<sequence>MTTTPSATARTAGRPAAPRRRRVWPRARGEVAETVGHLLAAPVEQRAEQQHQTAVDQQLADVRRLTDKPAGGGANIGTNLGHNRRAAHIQQTVPGGYSLSPTSGAVEPGEIRQRHISAADEFDQRNAVIHRSC</sequence>
<reference evidence="2" key="1">
    <citation type="submission" date="2021-03" db="EMBL/GenBank/DDBJ databases">
        <title>Molecular epidemiology and mechanisms of colistin and carbapenem resistance in Enterobacteriaceae from clinical isolates, the environment and porcine samples in Pretoria, South Africa.</title>
        <authorList>
            <person name="Bogoshi D."/>
            <person name="Mbelle N.M."/>
            <person name="Naidoo V."/>
            <person name="Osei Sekyere J."/>
        </authorList>
    </citation>
    <scope>NUCLEOTIDE SEQUENCE</scope>
    <source>
        <strain evidence="2">C029</strain>
    </source>
</reference>
<organism evidence="2 3">
    <name type="scientific">Klebsiella pneumoniae</name>
    <dbReference type="NCBI Taxonomy" id="573"/>
    <lineage>
        <taxon>Bacteria</taxon>
        <taxon>Pseudomonadati</taxon>
        <taxon>Pseudomonadota</taxon>
        <taxon>Gammaproteobacteria</taxon>
        <taxon>Enterobacterales</taxon>
        <taxon>Enterobacteriaceae</taxon>
        <taxon>Klebsiella/Raoultella group</taxon>
        <taxon>Klebsiella</taxon>
        <taxon>Klebsiella pneumoniae complex</taxon>
    </lineage>
</organism>
<dbReference type="Proteomes" id="UP000664267">
    <property type="component" value="Unassembled WGS sequence"/>
</dbReference>
<evidence type="ECO:0000313" key="2">
    <source>
        <dbReference type="EMBL" id="MBO2025739.1"/>
    </source>
</evidence>
<dbReference type="AlphaFoldDB" id="A0A939SRY0"/>
<protein>
    <submittedName>
        <fullName evidence="2">Uncharacterized protein</fullName>
    </submittedName>
</protein>
<evidence type="ECO:0000256" key="1">
    <source>
        <dbReference type="SAM" id="MobiDB-lite"/>
    </source>
</evidence>
<accession>A0A939SRY0</accession>
<dbReference type="EMBL" id="JAGETN010000027">
    <property type="protein sequence ID" value="MBO2025739.1"/>
    <property type="molecule type" value="Genomic_DNA"/>
</dbReference>
<gene>
    <name evidence="2" type="ORF">J4733_17705</name>
</gene>
<proteinExistence type="predicted"/>
<feature type="region of interest" description="Disordered" evidence="1">
    <location>
        <begin position="1"/>
        <end position="21"/>
    </location>
</feature>